<dbReference type="AlphaFoldDB" id="A0ABD0PPF1"/>
<reference evidence="2 3" key="1">
    <citation type="submission" date="2024-05" db="EMBL/GenBank/DDBJ databases">
        <title>Genome sequencing and assembly of Indian major carp, Cirrhinus mrigala (Hamilton, 1822).</title>
        <authorList>
            <person name="Mohindra V."/>
            <person name="Chowdhury L.M."/>
            <person name="Lal K."/>
            <person name="Jena J.K."/>
        </authorList>
    </citation>
    <scope>NUCLEOTIDE SEQUENCE [LARGE SCALE GENOMIC DNA]</scope>
    <source>
        <strain evidence="2">CM1030</strain>
        <tissue evidence="2">Blood</tissue>
    </source>
</reference>
<dbReference type="PANTHER" id="PTHR45716:SF4">
    <property type="entry name" value="SYNAPTOTAGMIN-LIKE PROTEIN 4"/>
    <property type="match status" value="1"/>
</dbReference>
<dbReference type="PANTHER" id="PTHR45716">
    <property type="entry name" value="BITESIZE, ISOFORM I"/>
    <property type="match status" value="1"/>
</dbReference>
<accession>A0ABD0PPF1</accession>
<dbReference type="Proteomes" id="UP001529510">
    <property type="component" value="Unassembled WGS sequence"/>
</dbReference>
<feature type="domain" description="C2" evidence="1">
    <location>
        <begin position="6"/>
        <end position="45"/>
    </location>
</feature>
<evidence type="ECO:0000259" key="1">
    <source>
        <dbReference type="Pfam" id="PF00168"/>
    </source>
</evidence>
<dbReference type="Pfam" id="PF00168">
    <property type="entry name" value="C2"/>
    <property type="match status" value="1"/>
</dbReference>
<protein>
    <recommendedName>
        <fullName evidence="1">C2 domain-containing protein</fullName>
    </recommendedName>
</protein>
<keyword evidence="3" id="KW-1185">Reference proteome</keyword>
<sequence>YSISRTQLMTRTLQLSVWHYDRFGRNAFLGEVEVPMDSHDIDSARQECMALRGK</sequence>
<feature type="non-terminal residue" evidence="2">
    <location>
        <position position="54"/>
    </location>
</feature>
<dbReference type="InterPro" id="IPR035892">
    <property type="entry name" value="C2_domain_sf"/>
</dbReference>
<name>A0ABD0PPF1_CIRMR</name>
<dbReference type="EMBL" id="JAMKFB020000014">
    <property type="protein sequence ID" value="KAL0175928.1"/>
    <property type="molecule type" value="Genomic_DNA"/>
</dbReference>
<feature type="non-terminal residue" evidence="2">
    <location>
        <position position="1"/>
    </location>
</feature>
<gene>
    <name evidence="2" type="ORF">M9458_028258</name>
</gene>
<evidence type="ECO:0000313" key="2">
    <source>
        <dbReference type="EMBL" id="KAL0175928.1"/>
    </source>
</evidence>
<comment type="caution">
    <text evidence="2">The sequence shown here is derived from an EMBL/GenBank/DDBJ whole genome shotgun (WGS) entry which is preliminary data.</text>
</comment>
<organism evidence="2 3">
    <name type="scientific">Cirrhinus mrigala</name>
    <name type="common">Mrigala</name>
    <dbReference type="NCBI Taxonomy" id="683832"/>
    <lineage>
        <taxon>Eukaryota</taxon>
        <taxon>Metazoa</taxon>
        <taxon>Chordata</taxon>
        <taxon>Craniata</taxon>
        <taxon>Vertebrata</taxon>
        <taxon>Euteleostomi</taxon>
        <taxon>Actinopterygii</taxon>
        <taxon>Neopterygii</taxon>
        <taxon>Teleostei</taxon>
        <taxon>Ostariophysi</taxon>
        <taxon>Cypriniformes</taxon>
        <taxon>Cyprinidae</taxon>
        <taxon>Labeoninae</taxon>
        <taxon>Labeonini</taxon>
        <taxon>Cirrhinus</taxon>
    </lineage>
</organism>
<dbReference type="InterPro" id="IPR000008">
    <property type="entry name" value="C2_dom"/>
</dbReference>
<proteinExistence type="predicted"/>
<dbReference type="SUPFAM" id="SSF49562">
    <property type="entry name" value="C2 domain (Calcium/lipid-binding domain, CaLB)"/>
    <property type="match status" value="1"/>
</dbReference>
<evidence type="ECO:0000313" key="3">
    <source>
        <dbReference type="Proteomes" id="UP001529510"/>
    </source>
</evidence>
<dbReference type="Gene3D" id="2.60.40.150">
    <property type="entry name" value="C2 domain"/>
    <property type="match status" value="1"/>
</dbReference>